<feature type="domain" description="Nucleotidyl transferase" evidence="1">
    <location>
        <begin position="6"/>
        <end position="95"/>
    </location>
</feature>
<dbReference type="InterPro" id="IPR005835">
    <property type="entry name" value="NTP_transferase_dom"/>
</dbReference>
<dbReference type="EMBL" id="LAZR01024830">
    <property type="protein sequence ID" value="KKL73863.1"/>
    <property type="molecule type" value="Genomic_DNA"/>
</dbReference>
<organism evidence="2">
    <name type="scientific">marine sediment metagenome</name>
    <dbReference type="NCBI Taxonomy" id="412755"/>
    <lineage>
        <taxon>unclassified sequences</taxon>
        <taxon>metagenomes</taxon>
        <taxon>ecological metagenomes</taxon>
    </lineage>
</organism>
<reference evidence="2" key="1">
    <citation type="journal article" date="2015" name="Nature">
        <title>Complex archaea that bridge the gap between prokaryotes and eukaryotes.</title>
        <authorList>
            <person name="Spang A."/>
            <person name="Saw J.H."/>
            <person name="Jorgensen S.L."/>
            <person name="Zaremba-Niedzwiedzka K."/>
            <person name="Martijn J."/>
            <person name="Lind A.E."/>
            <person name="van Eijk R."/>
            <person name="Schleper C."/>
            <person name="Guy L."/>
            <person name="Ettema T.J."/>
        </authorList>
    </citation>
    <scope>NUCLEOTIDE SEQUENCE</scope>
</reference>
<dbReference type="AlphaFoldDB" id="A0A0F9EIF5"/>
<dbReference type="Gene3D" id="3.90.550.10">
    <property type="entry name" value="Spore Coat Polysaccharide Biosynthesis Protein SpsA, Chain A"/>
    <property type="match status" value="1"/>
</dbReference>
<dbReference type="PANTHER" id="PTHR22572">
    <property type="entry name" value="SUGAR-1-PHOSPHATE GUANYL TRANSFERASE"/>
    <property type="match status" value="1"/>
</dbReference>
<protein>
    <recommendedName>
        <fullName evidence="1">Nucleotidyl transferase domain-containing protein</fullName>
    </recommendedName>
</protein>
<dbReference type="InterPro" id="IPR029044">
    <property type="entry name" value="Nucleotide-diphossugar_trans"/>
</dbReference>
<name>A0A0F9EIF5_9ZZZZ</name>
<feature type="non-terminal residue" evidence="2">
    <location>
        <position position="96"/>
    </location>
</feature>
<evidence type="ECO:0000313" key="2">
    <source>
        <dbReference type="EMBL" id="KKL73863.1"/>
    </source>
</evidence>
<sequence>MRGCDKTLILAGGLGTRLGRLTHRTPKPMVDVAGEPFLLHPLRHLASLGLDRFILAVAFLPDQIKDYFGNGSKFGWEIEYSVEQYLMGTGGAVLWA</sequence>
<comment type="caution">
    <text evidence="2">The sequence shown here is derived from an EMBL/GenBank/DDBJ whole genome shotgun (WGS) entry which is preliminary data.</text>
</comment>
<dbReference type="SUPFAM" id="SSF53448">
    <property type="entry name" value="Nucleotide-diphospho-sugar transferases"/>
    <property type="match status" value="1"/>
</dbReference>
<dbReference type="InterPro" id="IPR050486">
    <property type="entry name" value="Mannose-1P_guanyltransferase"/>
</dbReference>
<gene>
    <name evidence="2" type="ORF">LCGC14_2070610</name>
</gene>
<accession>A0A0F9EIF5</accession>
<proteinExistence type="predicted"/>
<evidence type="ECO:0000259" key="1">
    <source>
        <dbReference type="Pfam" id="PF00483"/>
    </source>
</evidence>
<dbReference type="Pfam" id="PF00483">
    <property type="entry name" value="NTP_transferase"/>
    <property type="match status" value="1"/>
</dbReference>